<dbReference type="RefSeq" id="WP_089280918.1">
    <property type="nucleotide sequence ID" value="NZ_FZOJ01000001.1"/>
</dbReference>
<evidence type="ECO:0000313" key="3">
    <source>
        <dbReference type="Proteomes" id="UP000198304"/>
    </source>
</evidence>
<sequence>MDFFDSLFNNKILWTSALSWFIAQSLKVVHTLVVDKRFNVSRFVGSGGMPSSHSSFVMALTTATGLVHGWDSGIFAVALVFSLVVMYDAAGVRNAVGKQASILNKIIADIHHKKEKKLTEQRLKELIGHTPIEVFVGAILGIIVANIVI</sequence>
<feature type="transmembrane region" description="Helical" evidence="1">
    <location>
        <begin position="12"/>
        <end position="34"/>
    </location>
</feature>
<organism evidence="2 3">
    <name type="scientific">Anaerovirgula multivorans</name>
    <dbReference type="NCBI Taxonomy" id="312168"/>
    <lineage>
        <taxon>Bacteria</taxon>
        <taxon>Bacillati</taxon>
        <taxon>Bacillota</taxon>
        <taxon>Clostridia</taxon>
        <taxon>Peptostreptococcales</taxon>
        <taxon>Natronincolaceae</taxon>
        <taxon>Anaerovirgula</taxon>
    </lineage>
</organism>
<name>A0A238ZTZ7_9FIRM</name>
<evidence type="ECO:0000256" key="1">
    <source>
        <dbReference type="SAM" id="Phobius"/>
    </source>
</evidence>
<protein>
    <recommendedName>
        <fullName evidence="4">Divergent PAP2 family protein</fullName>
    </recommendedName>
</protein>
<evidence type="ECO:0000313" key="2">
    <source>
        <dbReference type="EMBL" id="SNR86906.1"/>
    </source>
</evidence>
<gene>
    <name evidence="2" type="ORF">SAMN05446037_1001123</name>
</gene>
<proteinExistence type="predicted"/>
<evidence type="ECO:0008006" key="4">
    <source>
        <dbReference type="Google" id="ProtNLM"/>
    </source>
</evidence>
<feature type="transmembrane region" description="Helical" evidence="1">
    <location>
        <begin position="126"/>
        <end position="148"/>
    </location>
</feature>
<dbReference type="InterPro" id="IPR003832">
    <property type="entry name" value="DUF212"/>
</dbReference>
<keyword evidence="1" id="KW-0472">Membrane</keyword>
<dbReference type="Proteomes" id="UP000198304">
    <property type="component" value="Unassembled WGS sequence"/>
</dbReference>
<feature type="transmembrane region" description="Helical" evidence="1">
    <location>
        <begin position="73"/>
        <end position="90"/>
    </location>
</feature>
<dbReference type="AlphaFoldDB" id="A0A238ZTZ7"/>
<dbReference type="Pfam" id="PF02681">
    <property type="entry name" value="DUF212"/>
    <property type="match status" value="1"/>
</dbReference>
<keyword evidence="1" id="KW-0812">Transmembrane</keyword>
<dbReference type="PANTHER" id="PTHR31446:SF29">
    <property type="entry name" value="ACID PHOSPHATASE_VANADIUM-DEPENDENT HALOPEROXIDASE-RELATED PROTEIN"/>
    <property type="match status" value="1"/>
</dbReference>
<accession>A0A238ZTZ7</accession>
<dbReference type="EMBL" id="FZOJ01000001">
    <property type="protein sequence ID" value="SNR86906.1"/>
    <property type="molecule type" value="Genomic_DNA"/>
</dbReference>
<keyword evidence="3" id="KW-1185">Reference proteome</keyword>
<keyword evidence="1" id="KW-1133">Transmembrane helix</keyword>
<dbReference type="PANTHER" id="PTHR31446">
    <property type="entry name" value="ACID PHOSPHATASE/VANADIUM-DEPENDENT HALOPEROXIDASE-RELATED PROTEIN"/>
    <property type="match status" value="1"/>
</dbReference>
<dbReference type="OrthoDB" id="9792681at2"/>
<reference evidence="3" key="1">
    <citation type="submission" date="2017-06" db="EMBL/GenBank/DDBJ databases">
        <authorList>
            <person name="Varghese N."/>
            <person name="Submissions S."/>
        </authorList>
    </citation>
    <scope>NUCLEOTIDE SEQUENCE [LARGE SCALE GENOMIC DNA]</scope>
    <source>
        <strain evidence="3">SCA</strain>
    </source>
</reference>